<dbReference type="AlphaFoldDB" id="T1E905"/>
<sequence>LESADKRQLPIERRALVEETVSSFMPETETQTTNVVSGSEVATLITHATPIVLNECLLESKNIVVTKKDNNYILFTATPETSSESVATTVTGSGSLMLPVRRFNTTSGATLLATGGSLSTGTSNTVQFDTVQIEDLLKKDKIIKQTELHPDGTTATTYIFDECDILPIKTAGGSNAESGTVSLSLGATGLVGKRINNDSGSAAPLGTSGTAIVNSGAAGGTTISIVKFDSSKAAVVGGNVEEPKVGGAAPTKKMASGTVVGAGKLSHPRIKYSRAKNPYASTGGSVVSSTVTLPILTIPTVPHASLQGQETTPTTATTIAVSDRPLLNFSLSRKLNT</sequence>
<name>T1E905_ANOAQ</name>
<dbReference type="VEuPathDB" id="VectorBase:AAQUA_006624"/>
<protein>
    <submittedName>
        <fullName evidence="1">Uncharacterized protein</fullName>
    </submittedName>
</protein>
<feature type="non-terminal residue" evidence="1">
    <location>
        <position position="1"/>
    </location>
</feature>
<dbReference type="EMBL" id="GAMD01001752">
    <property type="protein sequence ID" value="JAA99838.1"/>
    <property type="molecule type" value="mRNA"/>
</dbReference>
<reference evidence="1" key="1">
    <citation type="submission" date="2013-07" db="EMBL/GenBank/DDBJ databases">
        <title>Transcriptome sequencing and developmental regulation of gene expression in Anopheles aquasalis.</title>
        <authorList>
            <consortium name="Brazilian Malaria Network (MCT/CNPq/MS/SCTIE/DECIT/PRONEX 555648/2009-5) and Research Network on Bioactive Molecules from Arthropod Vectors (NAP-MOBIARVE"/>
            <consortium name="University of Sao Paulo)"/>
            <person name="Marinotti O."/>
            <person name="Ribeiro J.M.C."/>
            <person name="Costa-da-Silva A.L."/>
            <person name="Silva M.C.P."/>
            <person name="Lopes A.R."/>
            <person name="Barros M.S."/>
            <person name="Sa-Nunes A."/>
            <person name="Konjin B.B."/>
            <person name="Carvalho E."/>
            <person name="Suesdek L."/>
            <person name="Silva-Neto M.A.C."/>
            <person name="Capurro M.L."/>
        </authorList>
    </citation>
    <scope>NUCLEOTIDE SEQUENCE</scope>
    <source>
        <tissue evidence="1">Whole body</tissue>
    </source>
</reference>
<evidence type="ECO:0000313" key="1">
    <source>
        <dbReference type="EMBL" id="JAA99838.1"/>
    </source>
</evidence>
<proteinExistence type="evidence at transcript level"/>
<feature type="non-terminal residue" evidence="1">
    <location>
        <position position="337"/>
    </location>
</feature>
<accession>T1E905</accession>
<organism evidence="1">
    <name type="scientific">Anopheles aquasalis</name>
    <name type="common">Malaria mosquito</name>
    <dbReference type="NCBI Taxonomy" id="42839"/>
    <lineage>
        <taxon>Eukaryota</taxon>
        <taxon>Metazoa</taxon>
        <taxon>Ecdysozoa</taxon>
        <taxon>Arthropoda</taxon>
        <taxon>Hexapoda</taxon>
        <taxon>Insecta</taxon>
        <taxon>Pterygota</taxon>
        <taxon>Neoptera</taxon>
        <taxon>Endopterygota</taxon>
        <taxon>Diptera</taxon>
        <taxon>Nematocera</taxon>
        <taxon>Culicoidea</taxon>
        <taxon>Culicidae</taxon>
        <taxon>Anophelinae</taxon>
        <taxon>Anopheles</taxon>
    </lineage>
</organism>